<dbReference type="EMBL" id="HBKP01023507">
    <property type="protein sequence ID" value="CAE2238197.1"/>
    <property type="molecule type" value="Transcribed_RNA"/>
</dbReference>
<name>A0A7S4MRW7_9EUKA</name>
<keyword evidence="4" id="KW-0349">Heme</keyword>
<dbReference type="AlphaFoldDB" id="A0A7S4MRW7"/>
<evidence type="ECO:0000256" key="2">
    <source>
        <dbReference type="ARBA" id="ARBA00022448"/>
    </source>
</evidence>
<dbReference type="Pfam" id="PF01292">
    <property type="entry name" value="Ni_hydr_CYTB"/>
    <property type="match status" value="1"/>
</dbReference>
<evidence type="ECO:0000259" key="13">
    <source>
        <dbReference type="Pfam" id="PF01292"/>
    </source>
</evidence>
<dbReference type="SUPFAM" id="SSF81342">
    <property type="entry name" value="Transmembrane di-heme cytochromes"/>
    <property type="match status" value="1"/>
</dbReference>
<keyword evidence="3" id="KW-1003">Cell membrane</keyword>
<proteinExistence type="inferred from homology"/>
<evidence type="ECO:0000256" key="8">
    <source>
        <dbReference type="ARBA" id="ARBA00022989"/>
    </source>
</evidence>
<keyword evidence="10 12" id="KW-0472">Membrane</keyword>
<evidence type="ECO:0000256" key="5">
    <source>
        <dbReference type="ARBA" id="ARBA00022692"/>
    </source>
</evidence>
<dbReference type="GO" id="GO:0022904">
    <property type="term" value="P:respiratory electron transport chain"/>
    <property type="evidence" value="ECO:0007669"/>
    <property type="project" value="InterPro"/>
</dbReference>
<keyword evidence="6" id="KW-0479">Metal-binding</keyword>
<evidence type="ECO:0000256" key="1">
    <source>
        <dbReference type="ARBA" id="ARBA00004651"/>
    </source>
</evidence>
<evidence type="ECO:0000256" key="10">
    <source>
        <dbReference type="ARBA" id="ARBA00023136"/>
    </source>
</evidence>
<evidence type="ECO:0000256" key="11">
    <source>
        <dbReference type="ARBA" id="ARBA00037975"/>
    </source>
</evidence>
<dbReference type="InterPro" id="IPR011577">
    <property type="entry name" value="Cyt_b561_bac/Ni-Hgenase"/>
</dbReference>
<evidence type="ECO:0000256" key="9">
    <source>
        <dbReference type="ARBA" id="ARBA00023004"/>
    </source>
</evidence>
<organism evidence="14">
    <name type="scientific">Vannella robusta</name>
    <dbReference type="NCBI Taxonomy" id="1487602"/>
    <lineage>
        <taxon>Eukaryota</taxon>
        <taxon>Amoebozoa</taxon>
        <taxon>Discosea</taxon>
        <taxon>Flabellinia</taxon>
        <taxon>Vannellidae</taxon>
        <taxon>Vannella</taxon>
    </lineage>
</organism>
<reference evidence="14" key="1">
    <citation type="submission" date="2021-01" db="EMBL/GenBank/DDBJ databases">
        <authorList>
            <person name="Corre E."/>
            <person name="Pelletier E."/>
            <person name="Niang G."/>
            <person name="Scheremetjew M."/>
            <person name="Finn R."/>
            <person name="Kale V."/>
            <person name="Holt S."/>
            <person name="Cochrane G."/>
            <person name="Meng A."/>
            <person name="Brown T."/>
            <person name="Cohen L."/>
        </authorList>
    </citation>
    <scope>NUCLEOTIDE SEQUENCE</scope>
    <source>
        <strain evidence="14">DIVA3 518/3/11/1/6</strain>
    </source>
</reference>
<keyword evidence="7" id="KW-0249">Electron transport</keyword>
<dbReference type="InterPro" id="IPR016174">
    <property type="entry name" value="Di-haem_cyt_TM"/>
</dbReference>
<accession>A0A7S4MRW7</accession>
<sequence>MQYVKASKQLLVRAYSTAVPAVVQYAPSLRWTHWIMGGLIVGNIGSVKLAQWTEDKEKKMQYMHIHKSLALIILAMLPIRIGLRLTTKLPKALPGNALEKLAGNLNHYALYAGMTILPISGVTMGYFGGKGLPFFSYHIKGATETQPEIAKTAFKIHKLTGQVMTYLVPLHIAAAGYHVARGHYIFHRMNPFV</sequence>
<evidence type="ECO:0000256" key="3">
    <source>
        <dbReference type="ARBA" id="ARBA00022475"/>
    </source>
</evidence>
<gene>
    <name evidence="14" type="ORF">VSP0166_LOCUS16390</name>
</gene>
<feature type="domain" description="Cytochrome b561 bacterial/Ni-hydrogenase" evidence="13">
    <location>
        <begin position="25"/>
        <end position="189"/>
    </location>
</feature>
<dbReference type="GO" id="GO:0020037">
    <property type="term" value="F:heme binding"/>
    <property type="evidence" value="ECO:0007669"/>
    <property type="project" value="TreeGrafter"/>
</dbReference>
<comment type="subcellular location">
    <subcellularLocation>
        <location evidence="1">Cell membrane</location>
        <topology evidence="1">Multi-pass membrane protein</topology>
    </subcellularLocation>
</comment>
<evidence type="ECO:0000313" key="14">
    <source>
        <dbReference type="EMBL" id="CAE2238197.1"/>
    </source>
</evidence>
<feature type="transmembrane region" description="Helical" evidence="12">
    <location>
        <begin position="107"/>
        <end position="127"/>
    </location>
</feature>
<keyword evidence="5 12" id="KW-0812">Transmembrane</keyword>
<comment type="similarity">
    <text evidence="11">Belongs to the cytochrome b561 family.</text>
</comment>
<feature type="transmembrane region" description="Helical" evidence="12">
    <location>
        <begin position="69"/>
        <end position="87"/>
    </location>
</feature>
<keyword evidence="2" id="KW-0813">Transport</keyword>
<evidence type="ECO:0000256" key="4">
    <source>
        <dbReference type="ARBA" id="ARBA00022617"/>
    </source>
</evidence>
<dbReference type="GO" id="GO:0009055">
    <property type="term" value="F:electron transfer activity"/>
    <property type="evidence" value="ECO:0007669"/>
    <property type="project" value="InterPro"/>
</dbReference>
<dbReference type="GO" id="GO:0005886">
    <property type="term" value="C:plasma membrane"/>
    <property type="evidence" value="ECO:0007669"/>
    <property type="project" value="UniProtKB-SubCell"/>
</dbReference>
<evidence type="ECO:0000256" key="6">
    <source>
        <dbReference type="ARBA" id="ARBA00022723"/>
    </source>
</evidence>
<dbReference type="InterPro" id="IPR052168">
    <property type="entry name" value="Cytochrome_b561_oxidase"/>
</dbReference>
<dbReference type="PANTHER" id="PTHR30529">
    <property type="entry name" value="CYTOCHROME B561"/>
    <property type="match status" value="1"/>
</dbReference>
<dbReference type="GO" id="GO:0046872">
    <property type="term" value="F:metal ion binding"/>
    <property type="evidence" value="ECO:0007669"/>
    <property type="project" value="UniProtKB-KW"/>
</dbReference>
<dbReference type="PANTHER" id="PTHR30529:SF1">
    <property type="entry name" value="CYTOCHROME B561 HOMOLOG 2"/>
    <property type="match status" value="1"/>
</dbReference>
<keyword evidence="8 12" id="KW-1133">Transmembrane helix</keyword>
<evidence type="ECO:0000256" key="7">
    <source>
        <dbReference type="ARBA" id="ARBA00022982"/>
    </source>
</evidence>
<protein>
    <recommendedName>
        <fullName evidence="13">Cytochrome b561 bacterial/Ni-hydrogenase domain-containing protein</fullName>
    </recommendedName>
</protein>
<evidence type="ECO:0000256" key="12">
    <source>
        <dbReference type="SAM" id="Phobius"/>
    </source>
</evidence>
<keyword evidence="9" id="KW-0408">Iron</keyword>